<dbReference type="Proteomes" id="UP000663881">
    <property type="component" value="Unassembled WGS sequence"/>
</dbReference>
<keyword evidence="1" id="KW-1133">Transmembrane helix</keyword>
<keyword evidence="1" id="KW-0472">Membrane</keyword>
<protein>
    <submittedName>
        <fullName evidence="2">Uncharacterized protein</fullName>
    </submittedName>
</protein>
<dbReference type="Pfam" id="PF12796">
    <property type="entry name" value="Ank_2"/>
    <property type="match status" value="1"/>
</dbReference>
<dbReference type="Gene3D" id="1.25.40.20">
    <property type="entry name" value="Ankyrin repeat-containing domain"/>
    <property type="match status" value="1"/>
</dbReference>
<reference evidence="2" key="1">
    <citation type="submission" date="2021-02" db="EMBL/GenBank/DDBJ databases">
        <authorList>
            <person name="Nowell W R."/>
        </authorList>
    </citation>
    <scope>NUCLEOTIDE SEQUENCE</scope>
</reference>
<organism evidence="2 3">
    <name type="scientific">Adineta steineri</name>
    <dbReference type="NCBI Taxonomy" id="433720"/>
    <lineage>
        <taxon>Eukaryota</taxon>
        <taxon>Metazoa</taxon>
        <taxon>Spiralia</taxon>
        <taxon>Gnathifera</taxon>
        <taxon>Rotifera</taxon>
        <taxon>Eurotatoria</taxon>
        <taxon>Bdelloidea</taxon>
        <taxon>Adinetida</taxon>
        <taxon>Adinetidae</taxon>
        <taxon>Adineta</taxon>
    </lineage>
</organism>
<dbReference type="InterPro" id="IPR036770">
    <property type="entry name" value="Ankyrin_rpt-contain_sf"/>
</dbReference>
<evidence type="ECO:0000256" key="1">
    <source>
        <dbReference type="SAM" id="Phobius"/>
    </source>
</evidence>
<gene>
    <name evidence="2" type="ORF">OKA104_LOCUS12424</name>
</gene>
<dbReference type="EMBL" id="CAJOAY010000598">
    <property type="protein sequence ID" value="CAF3699962.1"/>
    <property type="molecule type" value="Genomic_DNA"/>
</dbReference>
<comment type="caution">
    <text evidence="2">The sequence shown here is derived from an EMBL/GenBank/DDBJ whole genome shotgun (WGS) entry which is preliminary data.</text>
</comment>
<name>A0A818UKL4_9BILA</name>
<evidence type="ECO:0000313" key="2">
    <source>
        <dbReference type="EMBL" id="CAF3699962.1"/>
    </source>
</evidence>
<dbReference type="InterPro" id="IPR002110">
    <property type="entry name" value="Ankyrin_rpt"/>
</dbReference>
<feature type="transmembrane region" description="Helical" evidence="1">
    <location>
        <begin position="351"/>
        <end position="375"/>
    </location>
</feature>
<dbReference type="AlphaFoldDB" id="A0A818UKL4"/>
<feature type="transmembrane region" description="Helical" evidence="1">
    <location>
        <begin position="320"/>
        <end position="339"/>
    </location>
</feature>
<accession>A0A818UKL4</accession>
<keyword evidence="1" id="KW-0812">Transmembrane</keyword>
<proteinExistence type="predicted"/>
<dbReference type="SUPFAM" id="SSF48403">
    <property type="entry name" value="Ankyrin repeat"/>
    <property type="match status" value="1"/>
</dbReference>
<evidence type="ECO:0000313" key="3">
    <source>
        <dbReference type="Proteomes" id="UP000663881"/>
    </source>
</evidence>
<sequence>MAPLTLTEKYDDLVRCADQPLSSYDKLNSEDLEDVIKKIWPFLIESITYTPLSLEKNESVSASTLFNGDIRTKLARRLKIQFHLYSEAANRCQQKVPNRKPSNRNKTHINAYLRDSGSLSFETSSIFSLDNISKINIPDFYVFCVPKYTNRKQQQIDYDRIKKYIRTTIQTSPYRMLIFKQALKECCRCGNYYQLGSLCLAADTTIEKIHFDNNDTVLHECIKLNNKRLARELIKYKFNIDVDGELGTPLVTAIHYNIFWAVEILLKNGADLTKRHIDWPYLTLYEYCIQFAKIDIKIMINNYITSLIHKHTLPLIQRFLTRYILSTIVAFGSLDPIILSQKQRRSNSCSIYLFAKSIFGLIITNWAIILLVYVFDHTDLVSTPL</sequence>